<dbReference type="Proteomes" id="UP000220527">
    <property type="component" value="Unassembled WGS sequence"/>
</dbReference>
<keyword evidence="2" id="KW-1185">Reference proteome</keyword>
<evidence type="ECO:0000313" key="1">
    <source>
        <dbReference type="EMBL" id="PDW02316.1"/>
    </source>
</evidence>
<dbReference type="Gene3D" id="1.10.10.10">
    <property type="entry name" value="Winged helix-like DNA-binding domain superfamily/Winged helix DNA-binding domain"/>
    <property type="match status" value="1"/>
</dbReference>
<dbReference type="RefSeq" id="WP_097644841.1">
    <property type="nucleotide sequence ID" value="NZ_NQWI01000074.1"/>
</dbReference>
<comment type="caution">
    <text evidence="1">The sequence shown here is derived from an EMBL/GenBank/DDBJ whole genome shotgun (WGS) entry which is preliminary data.</text>
</comment>
<dbReference type="InterPro" id="IPR036388">
    <property type="entry name" value="WH-like_DNA-bd_sf"/>
</dbReference>
<gene>
    <name evidence="1" type="ORF">CJ255_14615</name>
</gene>
<proteinExistence type="predicted"/>
<organism evidence="1 2">
    <name type="scientific">Candidatus Viridilinea mediisalina</name>
    <dbReference type="NCBI Taxonomy" id="2024553"/>
    <lineage>
        <taxon>Bacteria</taxon>
        <taxon>Bacillati</taxon>
        <taxon>Chloroflexota</taxon>
        <taxon>Chloroflexia</taxon>
        <taxon>Chloroflexales</taxon>
        <taxon>Chloroflexineae</taxon>
        <taxon>Oscillochloridaceae</taxon>
        <taxon>Candidatus Viridilinea</taxon>
    </lineage>
</organism>
<accession>A0A2A6RHE3</accession>
<dbReference type="EMBL" id="NQWI01000074">
    <property type="protein sequence ID" value="PDW02316.1"/>
    <property type="molecule type" value="Genomic_DNA"/>
</dbReference>
<sequence length="510" mass="57707">MLNLTEWLKLVGLEGGNPFAYKQADVEREWLQACFVEHPAYNALALEHQPRSSILHAARGAGKTSACMMYEQLCLEELPTRRDLVVHFDDWITLLDYQEQSLEQQVAGYLENLFRHVANQLGLIVWQAEWLRPASDPSLQAFLAWFCRTYGDELTDGQLADLLASGRLFSSELAAHDPPVVRQRSPHNQLTWLLRALHATGWRTLIVLVDRVDEVALSVDDAAQGANLLLPFVGNLPLMEQQGLVFKFFVPSEVVKVLRERKQLRDDRLRCDHLDWAQPQMLRQILQNRLRHFSGGRIDSLAALAAPELRDIDDQLVLTAQSSPRRLLLLGETLLQTRAADASSGDLLIRPIHLEQTLLHQLTIPQLSPTLPLVSVAPSLTPSDPVACNIPRLQMRPDGRVLRGNQEIPDSTKLSRLQRGCLRYLLSKAGTICHYNELGREIWYDETMGEENIRKVLSRLMDFINDGDTKINYIERQSGGAYILQHADLLPLDQEPLLKSILGHKAPRGE</sequence>
<reference evidence="2" key="1">
    <citation type="submission" date="2017-08" db="EMBL/GenBank/DDBJ databases">
        <authorList>
            <person name="Grouzdev D.S."/>
            <person name="Gaisin V.A."/>
            <person name="Rysina M.S."/>
            <person name="Gorlenko V.M."/>
        </authorList>
    </citation>
    <scope>NUCLEOTIDE SEQUENCE [LARGE SCALE GENOMIC DNA]</scope>
    <source>
        <strain evidence="2">Kir15-3F</strain>
    </source>
</reference>
<protein>
    <submittedName>
        <fullName evidence="1">Uncharacterized protein</fullName>
    </submittedName>
</protein>
<evidence type="ECO:0000313" key="2">
    <source>
        <dbReference type="Proteomes" id="UP000220527"/>
    </source>
</evidence>
<name>A0A2A6RHE3_9CHLR</name>
<dbReference type="OrthoDB" id="138059at2"/>
<dbReference type="AlphaFoldDB" id="A0A2A6RHE3"/>